<dbReference type="Proteomes" id="UP000217250">
    <property type="component" value="Chromosome"/>
</dbReference>
<organism evidence="1 3">
    <name type="scientific">Capnocytophaga gingivalis</name>
    <dbReference type="NCBI Taxonomy" id="1017"/>
    <lineage>
        <taxon>Bacteria</taxon>
        <taxon>Pseudomonadati</taxon>
        <taxon>Bacteroidota</taxon>
        <taxon>Flavobacteriia</taxon>
        <taxon>Flavobacteriales</taxon>
        <taxon>Flavobacteriaceae</taxon>
        <taxon>Capnocytophaga</taxon>
    </lineage>
</organism>
<dbReference type="Proteomes" id="UP001324270">
    <property type="component" value="Unassembled WGS sequence"/>
</dbReference>
<gene>
    <name evidence="1" type="ORF">CGC50_12560</name>
    <name evidence="2" type="ORF">VJJ49_01700</name>
</gene>
<dbReference type="PANTHER" id="PTHR36456:SF1">
    <property type="entry name" value="UPF0232 PROTEIN SCO3875"/>
    <property type="match status" value="1"/>
</dbReference>
<evidence type="ECO:0000313" key="2">
    <source>
        <dbReference type="EMBL" id="MEB3039408.1"/>
    </source>
</evidence>
<dbReference type="InterPro" id="IPR007922">
    <property type="entry name" value="DciA-like"/>
</dbReference>
<name>A0A250FVB1_9FLAO</name>
<reference evidence="2 4" key="3">
    <citation type="submission" date="2023-12" db="EMBL/GenBank/DDBJ databases">
        <title>Genomic sequences of Capnocytophaga and Parvimonas strains.</title>
        <authorList>
            <person name="Watt R.M."/>
            <person name="Wang M."/>
            <person name="Yang T."/>
            <person name="Tong W.M."/>
        </authorList>
    </citation>
    <scope>NUCLEOTIDE SEQUENCE [LARGE SCALE GENOMIC DNA]</scope>
    <source>
        <strain evidence="2 4">CCUG 13156</strain>
    </source>
</reference>
<reference evidence="1" key="1">
    <citation type="journal article" date="2017" name="Genome Announc.">
        <title>Twelve Complete Reference Genomes of Clinical Isolates in the Capnocytophaga Genus.</title>
        <authorList>
            <person name="Villarma A."/>
            <person name="Gulvik C.A."/>
            <person name="Rowe L.A."/>
            <person name="Sheth M."/>
            <person name="Juieng P."/>
            <person name="Nicholson A.C."/>
            <person name="Loparev V.N."/>
            <person name="McQuiston J.R."/>
        </authorList>
    </citation>
    <scope>NUCLEOTIDE SEQUENCE</scope>
    <source>
        <strain evidence="1">H1496</strain>
    </source>
</reference>
<dbReference type="OMA" id="MGNGVNN"/>
<sequence length="97" mass="11194">MANFYNESSLKEIIPALFSQYNLNYGLDKVRVKEAWVEIAGMGVVKYTENVRLQGDKLFISLNNASLREDLNLRRSELVQLINDFLKKEVVKEIVIS</sequence>
<dbReference type="OrthoDB" id="9804942at2"/>
<evidence type="ECO:0000313" key="3">
    <source>
        <dbReference type="Proteomes" id="UP000217250"/>
    </source>
</evidence>
<dbReference type="KEGG" id="cgh:CGC50_12560"/>
<proteinExistence type="predicted"/>
<dbReference type="PANTHER" id="PTHR36456">
    <property type="entry name" value="UPF0232 PROTEIN SCO3875"/>
    <property type="match status" value="1"/>
</dbReference>
<dbReference type="Pfam" id="PF05258">
    <property type="entry name" value="DciA"/>
    <property type="match status" value="1"/>
</dbReference>
<evidence type="ECO:0000313" key="1">
    <source>
        <dbReference type="EMBL" id="ATA87887.1"/>
    </source>
</evidence>
<evidence type="ECO:0000313" key="4">
    <source>
        <dbReference type="Proteomes" id="UP001324270"/>
    </source>
</evidence>
<protein>
    <submittedName>
        <fullName evidence="1">DUF721 domain-containing protein</fullName>
    </submittedName>
</protein>
<keyword evidence="4" id="KW-1185">Reference proteome</keyword>
<dbReference type="EMBL" id="JAYKBV010000002">
    <property type="protein sequence ID" value="MEB3039408.1"/>
    <property type="molecule type" value="Genomic_DNA"/>
</dbReference>
<accession>A0A250FVB1</accession>
<dbReference type="EMBL" id="CP022386">
    <property type="protein sequence ID" value="ATA87887.1"/>
    <property type="molecule type" value="Genomic_DNA"/>
</dbReference>
<dbReference type="AlphaFoldDB" id="A0A250FVB1"/>
<dbReference type="GeneID" id="84809368"/>
<dbReference type="RefSeq" id="WP_002667715.1">
    <property type="nucleotide sequence ID" value="NZ_CAJPPZ010000070.1"/>
</dbReference>
<reference evidence="3" key="2">
    <citation type="submission" date="2017-06" db="EMBL/GenBank/DDBJ databases">
        <title>Capnocytophaga spp. assemblies.</title>
        <authorList>
            <person name="Gulvik C.A."/>
        </authorList>
    </citation>
    <scope>NUCLEOTIDE SEQUENCE [LARGE SCALE GENOMIC DNA]</scope>
    <source>
        <strain evidence="3">H1496</strain>
    </source>
</reference>